<comment type="caution">
    <text evidence="2">The sequence shown here is derived from an EMBL/GenBank/DDBJ whole genome shotgun (WGS) entry which is preliminary data.</text>
</comment>
<dbReference type="EMBL" id="JAMKFB020000023">
    <property type="protein sequence ID" value="KAL0157540.1"/>
    <property type="molecule type" value="Genomic_DNA"/>
</dbReference>
<dbReference type="InterPro" id="IPR006574">
    <property type="entry name" value="PRY"/>
</dbReference>
<dbReference type="InterPro" id="IPR003879">
    <property type="entry name" value="Butyrophylin_SPRY"/>
</dbReference>
<name>A0ABD0N7B0_CIRMR</name>
<dbReference type="Proteomes" id="UP001529510">
    <property type="component" value="Unassembled WGS sequence"/>
</dbReference>
<dbReference type="SUPFAM" id="SSF49899">
    <property type="entry name" value="Concanavalin A-like lectins/glucanases"/>
    <property type="match status" value="1"/>
</dbReference>
<dbReference type="InterPro" id="IPR050143">
    <property type="entry name" value="TRIM/RBCC"/>
</dbReference>
<dbReference type="Pfam" id="PF13765">
    <property type="entry name" value="PRY"/>
    <property type="match status" value="1"/>
</dbReference>
<sequence length="125" mass="14095">DVTLNPDTAHPYLILSDDGKQVSHGDIKPEKRFDVGLCVLAKEGFGSGRFYYEVQVKGKTEWILGVAKESINRTGTITLTPEDGYWTVIVKNENHYIVFDNPVVMFSQRVKPEKVGVFVDYEEGL</sequence>
<feature type="non-terminal residue" evidence="2">
    <location>
        <position position="1"/>
    </location>
</feature>
<dbReference type="InterPro" id="IPR043136">
    <property type="entry name" value="B30.2/SPRY_sf"/>
</dbReference>
<evidence type="ECO:0000313" key="2">
    <source>
        <dbReference type="EMBL" id="KAL0157540.1"/>
    </source>
</evidence>
<protein>
    <recommendedName>
        <fullName evidence="1">B30.2/SPRY domain-containing protein</fullName>
    </recommendedName>
</protein>
<evidence type="ECO:0000313" key="3">
    <source>
        <dbReference type="Proteomes" id="UP001529510"/>
    </source>
</evidence>
<dbReference type="PROSITE" id="PS50188">
    <property type="entry name" value="B302_SPRY"/>
    <property type="match status" value="1"/>
</dbReference>
<accession>A0ABD0N7B0</accession>
<dbReference type="SMART" id="SM00589">
    <property type="entry name" value="PRY"/>
    <property type="match status" value="1"/>
</dbReference>
<gene>
    <name evidence="2" type="ORF">M9458_045616</name>
</gene>
<dbReference type="CDD" id="cd13733">
    <property type="entry name" value="SPRY_PRY_C-I_1"/>
    <property type="match status" value="1"/>
</dbReference>
<reference evidence="2 3" key="1">
    <citation type="submission" date="2024-05" db="EMBL/GenBank/DDBJ databases">
        <title>Genome sequencing and assembly of Indian major carp, Cirrhinus mrigala (Hamilton, 1822).</title>
        <authorList>
            <person name="Mohindra V."/>
            <person name="Chowdhury L.M."/>
            <person name="Lal K."/>
            <person name="Jena J.K."/>
        </authorList>
    </citation>
    <scope>NUCLEOTIDE SEQUENCE [LARGE SCALE GENOMIC DNA]</scope>
    <source>
        <strain evidence="2">CM1030</strain>
        <tissue evidence="2">Blood</tissue>
    </source>
</reference>
<dbReference type="InterPro" id="IPR003877">
    <property type="entry name" value="SPRY_dom"/>
</dbReference>
<evidence type="ECO:0000259" key="1">
    <source>
        <dbReference type="PROSITE" id="PS50188"/>
    </source>
</evidence>
<dbReference type="Gene3D" id="2.60.120.920">
    <property type="match status" value="1"/>
</dbReference>
<proteinExistence type="predicted"/>
<dbReference type="AlphaFoldDB" id="A0ABD0N7B0"/>
<dbReference type="PRINTS" id="PR01407">
    <property type="entry name" value="BUTYPHLNCDUF"/>
</dbReference>
<dbReference type="InterPro" id="IPR013320">
    <property type="entry name" value="ConA-like_dom_sf"/>
</dbReference>
<dbReference type="Pfam" id="PF00622">
    <property type="entry name" value="SPRY"/>
    <property type="match status" value="1"/>
</dbReference>
<keyword evidence="3" id="KW-1185">Reference proteome</keyword>
<dbReference type="PANTHER" id="PTHR24103">
    <property type="entry name" value="E3 UBIQUITIN-PROTEIN LIGASE TRIM"/>
    <property type="match status" value="1"/>
</dbReference>
<feature type="domain" description="B30.2/SPRY" evidence="1">
    <location>
        <begin position="1"/>
        <end position="125"/>
    </location>
</feature>
<organism evidence="2 3">
    <name type="scientific">Cirrhinus mrigala</name>
    <name type="common">Mrigala</name>
    <dbReference type="NCBI Taxonomy" id="683832"/>
    <lineage>
        <taxon>Eukaryota</taxon>
        <taxon>Metazoa</taxon>
        <taxon>Chordata</taxon>
        <taxon>Craniata</taxon>
        <taxon>Vertebrata</taxon>
        <taxon>Euteleostomi</taxon>
        <taxon>Actinopterygii</taxon>
        <taxon>Neopterygii</taxon>
        <taxon>Teleostei</taxon>
        <taxon>Ostariophysi</taxon>
        <taxon>Cypriniformes</taxon>
        <taxon>Cyprinidae</taxon>
        <taxon>Labeoninae</taxon>
        <taxon>Labeonini</taxon>
        <taxon>Cirrhinus</taxon>
    </lineage>
</organism>
<dbReference type="InterPro" id="IPR001870">
    <property type="entry name" value="B30.2/SPRY"/>
</dbReference>
<feature type="non-terminal residue" evidence="2">
    <location>
        <position position="125"/>
    </location>
</feature>